<reference evidence="3 4" key="1">
    <citation type="submission" date="2017-05" db="EMBL/GenBank/DDBJ databases">
        <title>Polynucleobacter sp. MWH-K35W1 isolated from the permanently anoxic monimolimnion of a meromictic lake.</title>
        <authorList>
            <person name="Hahn M.W."/>
        </authorList>
    </citation>
    <scope>NUCLEOTIDE SEQUENCE [LARGE SCALE GENOMIC DNA]</scope>
    <source>
        <strain evidence="3 4">MWH-K35W1</strain>
    </source>
</reference>
<dbReference type="PRINTS" id="PR01438">
    <property type="entry name" value="UNVRSLSTRESS"/>
</dbReference>
<evidence type="ECO:0000313" key="4">
    <source>
        <dbReference type="Proteomes" id="UP000198104"/>
    </source>
</evidence>
<evidence type="ECO:0000256" key="1">
    <source>
        <dbReference type="ARBA" id="ARBA00008791"/>
    </source>
</evidence>
<evidence type="ECO:0000313" key="3">
    <source>
        <dbReference type="EMBL" id="OWS72698.1"/>
    </source>
</evidence>
<gene>
    <name evidence="3" type="ORF">CBI30_00015</name>
</gene>
<dbReference type="Gene3D" id="3.40.50.620">
    <property type="entry name" value="HUPs"/>
    <property type="match status" value="1"/>
</dbReference>
<protein>
    <submittedName>
        <fullName evidence="3">Universal stress protein UspA</fullName>
    </submittedName>
</protein>
<proteinExistence type="inferred from homology"/>
<dbReference type="OrthoDB" id="8547832at2"/>
<organism evidence="3 4">
    <name type="scientific">Polynucleobacter aenigmaticus</name>
    <dbReference type="NCBI Taxonomy" id="1743164"/>
    <lineage>
        <taxon>Bacteria</taxon>
        <taxon>Pseudomonadati</taxon>
        <taxon>Pseudomonadota</taxon>
        <taxon>Betaproteobacteria</taxon>
        <taxon>Burkholderiales</taxon>
        <taxon>Burkholderiaceae</taxon>
        <taxon>Polynucleobacter</taxon>
    </lineage>
</organism>
<keyword evidence="4" id="KW-1185">Reference proteome</keyword>
<comment type="similarity">
    <text evidence="1">Belongs to the universal stress protein A family.</text>
</comment>
<dbReference type="RefSeq" id="WP_088526310.1">
    <property type="nucleotide sequence ID" value="NZ_NGUO01000001.1"/>
</dbReference>
<dbReference type="Pfam" id="PF00582">
    <property type="entry name" value="Usp"/>
    <property type="match status" value="1"/>
</dbReference>
<dbReference type="Proteomes" id="UP000198104">
    <property type="component" value="Unassembled WGS sequence"/>
</dbReference>
<feature type="domain" description="UspA" evidence="2">
    <location>
        <begin position="2"/>
        <end position="141"/>
    </location>
</feature>
<dbReference type="InterPro" id="IPR006015">
    <property type="entry name" value="Universal_stress_UspA"/>
</dbReference>
<comment type="caution">
    <text evidence="3">The sequence shown here is derived from an EMBL/GenBank/DDBJ whole genome shotgun (WGS) entry which is preliminary data.</text>
</comment>
<dbReference type="InterPro" id="IPR014729">
    <property type="entry name" value="Rossmann-like_a/b/a_fold"/>
</dbReference>
<dbReference type="EMBL" id="NGUO01000001">
    <property type="protein sequence ID" value="OWS72698.1"/>
    <property type="molecule type" value="Genomic_DNA"/>
</dbReference>
<dbReference type="PANTHER" id="PTHR46268">
    <property type="entry name" value="STRESS RESPONSE PROTEIN NHAX"/>
    <property type="match status" value="1"/>
</dbReference>
<dbReference type="SUPFAM" id="SSF52402">
    <property type="entry name" value="Adenine nucleotide alpha hydrolases-like"/>
    <property type="match status" value="1"/>
</dbReference>
<dbReference type="AlphaFoldDB" id="A0A254Q2I2"/>
<name>A0A254Q2I2_9BURK</name>
<accession>A0A254Q2I2</accession>
<evidence type="ECO:0000259" key="2">
    <source>
        <dbReference type="Pfam" id="PF00582"/>
    </source>
</evidence>
<sequence length="141" mass="15137">MKILLPIDGSKSSLNAAKYVAKLAKNSRNPTTVTLVSVHDDAGLGHVKQFVAKSVIDDYLREVSEKELKAAQKVLDTACVKHNMAILRGHVAEEIMALANKDKVDLIVMGVKGRGGILDILIGSVAQRVSSLAKQPVLLVK</sequence>
<dbReference type="CDD" id="cd00293">
    <property type="entry name" value="USP-like"/>
    <property type="match status" value="1"/>
</dbReference>
<dbReference type="InterPro" id="IPR006016">
    <property type="entry name" value="UspA"/>
</dbReference>
<dbReference type="PANTHER" id="PTHR46268:SF6">
    <property type="entry name" value="UNIVERSAL STRESS PROTEIN UP12"/>
    <property type="match status" value="1"/>
</dbReference>